<dbReference type="Gene3D" id="2.40.320.10">
    <property type="entry name" value="Hypothetical Protein Pfu-838710-001"/>
    <property type="match status" value="1"/>
</dbReference>
<dbReference type="Pfam" id="PF09637">
    <property type="entry name" value="Med18"/>
    <property type="match status" value="1"/>
</dbReference>
<keyword evidence="10" id="KW-1185">Reference proteome</keyword>
<evidence type="ECO:0000256" key="8">
    <source>
        <dbReference type="RuleBase" id="RU364150"/>
    </source>
</evidence>
<dbReference type="PANTHER" id="PTHR13321">
    <property type="entry name" value="MEDIATOR OF RNA POLYMERASE II TRANSCRIPTION, SUBUNIT 18"/>
    <property type="match status" value="1"/>
</dbReference>
<accession>A0A9W8A4M9</accession>
<keyword evidence="6 8" id="KW-0539">Nucleus</keyword>
<evidence type="ECO:0000256" key="6">
    <source>
        <dbReference type="ARBA" id="ARBA00023242"/>
    </source>
</evidence>
<keyword evidence="5 8" id="KW-0804">Transcription</keyword>
<dbReference type="EMBL" id="JANBPT010000374">
    <property type="protein sequence ID" value="KAJ1922777.1"/>
    <property type="molecule type" value="Genomic_DNA"/>
</dbReference>
<dbReference type="GO" id="GO:0016592">
    <property type="term" value="C:mediator complex"/>
    <property type="evidence" value="ECO:0007669"/>
    <property type="project" value="InterPro"/>
</dbReference>
<dbReference type="PANTHER" id="PTHR13321:SF2">
    <property type="entry name" value="MEDIATOR OF RNA POLYMERASE II TRANSCRIPTION SUBUNIT 18"/>
    <property type="match status" value="1"/>
</dbReference>
<evidence type="ECO:0000256" key="4">
    <source>
        <dbReference type="ARBA" id="ARBA00023015"/>
    </source>
</evidence>
<protein>
    <recommendedName>
        <fullName evidence="3 8">Mediator of RNA polymerase II transcription subunit 18</fullName>
    </recommendedName>
    <alternativeName>
        <fullName evidence="7 8">Mediator complex subunit 18</fullName>
    </alternativeName>
</protein>
<dbReference type="InterPro" id="IPR019095">
    <property type="entry name" value="Mediator_Med18"/>
</dbReference>
<dbReference type="OrthoDB" id="5348092at2759"/>
<keyword evidence="8" id="KW-0010">Activator</keyword>
<dbReference type="GO" id="GO:0006357">
    <property type="term" value="P:regulation of transcription by RNA polymerase II"/>
    <property type="evidence" value="ECO:0007669"/>
    <property type="project" value="InterPro"/>
</dbReference>
<comment type="subcellular location">
    <subcellularLocation>
        <location evidence="1 8">Nucleus</location>
    </subcellularLocation>
</comment>
<evidence type="ECO:0000313" key="9">
    <source>
        <dbReference type="EMBL" id="KAJ1922777.1"/>
    </source>
</evidence>
<comment type="subunit">
    <text evidence="8">Component of the Mediator complex.</text>
</comment>
<comment type="function">
    <text evidence="8">Component of the Mediator complex, a coactivator involved in the regulated transcription of nearly all RNA polymerase II-dependent genes. Mediator functions as a bridge to convey information from gene-specific regulatory proteins to the basal RNA polymerase II transcription machinery. Mediator is recruited to promoters by direct interactions with regulatory proteins and serves as a scaffold for the assembly of a functional preinitiation complex with RNA polymerase II and the general transcription factors.</text>
</comment>
<dbReference type="Proteomes" id="UP001150569">
    <property type="component" value="Unassembled WGS sequence"/>
</dbReference>
<organism evidence="9 10">
    <name type="scientific">Tieghemiomyces parasiticus</name>
    <dbReference type="NCBI Taxonomy" id="78921"/>
    <lineage>
        <taxon>Eukaryota</taxon>
        <taxon>Fungi</taxon>
        <taxon>Fungi incertae sedis</taxon>
        <taxon>Zoopagomycota</taxon>
        <taxon>Kickxellomycotina</taxon>
        <taxon>Dimargaritomycetes</taxon>
        <taxon>Dimargaritales</taxon>
        <taxon>Dimargaritaceae</taxon>
        <taxon>Tieghemiomyces</taxon>
    </lineage>
</organism>
<evidence type="ECO:0000313" key="10">
    <source>
        <dbReference type="Proteomes" id="UP001150569"/>
    </source>
</evidence>
<reference evidence="9" key="1">
    <citation type="submission" date="2022-07" db="EMBL/GenBank/DDBJ databases">
        <title>Phylogenomic reconstructions and comparative analyses of Kickxellomycotina fungi.</title>
        <authorList>
            <person name="Reynolds N.K."/>
            <person name="Stajich J.E."/>
            <person name="Barry K."/>
            <person name="Grigoriev I.V."/>
            <person name="Crous P."/>
            <person name="Smith M.E."/>
        </authorList>
    </citation>
    <scope>NUCLEOTIDE SEQUENCE</scope>
    <source>
        <strain evidence="9">RSA 861</strain>
    </source>
</reference>
<evidence type="ECO:0000256" key="7">
    <source>
        <dbReference type="ARBA" id="ARBA00032012"/>
    </source>
</evidence>
<evidence type="ECO:0000256" key="5">
    <source>
        <dbReference type="ARBA" id="ARBA00023163"/>
    </source>
</evidence>
<dbReference type="AlphaFoldDB" id="A0A9W8A4M9"/>
<keyword evidence="4 8" id="KW-0805">Transcription regulation</keyword>
<comment type="caution">
    <text evidence="9">The sequence shown here is derived from an EMBL/GenBank/DDBJ whole genome shotgun (WGS) entry which is preliminary data.</text>
</comment>
<gene>
    <name evidence="8" type="primary">MED18</name>
    <name evidence="9" type="ORF">IWQ60_006309</name>
</gene>
<dbReference type="GO" id="GO:0006369">
    <property type="term" value="P:termination of RNA polymerase II transcription"/>
    <property type="evidence" value="ECO:0007669"/>
    <property type="project" value="TreeGrafter"/>
</dbReference>
<dbReference type="GO" id="GO:0070847">
    <property type="term" value="C:core mediator complex"/>
    <property type="evidence" value="ECO:0007669"/>
    <property type="project" value="TreeGrafter"/>
</dbReference>
<evidence type="ECO:0000256" key="2">
    <source>
        <dbReference type="ARBA" id="ARBA00009814"/>
    </source>
</evidence>
<comment type="similarity">
    <text evidence="2 8">Belongs to the Mediator complex subunit 18 family.</text>
</comment>
<dbReference type="GO" id="GO:0003712">
    <property type="term" value="F:transcription coregulator activity"/>
    <property type="evidence" value="ECO:0007669"/>
    <property type="project" value="InterPro"/>
</dbReference>
<evidence type="ECO:0000256" key="3">
    <source>
        <dbReference type="ARBA" id="ARBA00019612"/>
    </source>
</evidence>
<proteinExistence type="inferred from homology"/>
<sequence length="221" mass="25029">MSLTTSFECSLHGVVPAHMYPALMERLNSLCGGKDLQQPLSEHVLGFIPAVITPHGPARNDDVMLRLQSSYDPNGDTRNLSQRQWFLCQQGHPDPHMSTHATVRPVLYSTLDGPDVLKFVSLLGYRYEFGYIQEGTWFVCQDRFKITVSQVFKLNRPSDLSTKTPCLSDGAWLIEVTVQGVTQDQVKRVPDDLTVVKTWLDGVAKLENVDYLYLQNKIRYP</sequence>
<name>A0A9W8A4M9_9FUNG</name>
<evidence type="ECO:0000256" key="1">
    <source>
        <dbReference type="ARBA" id="ARBA00004123"/>
    </source>
</evidence>